<dbReference type="AlphaFoldDB" id="A0A239NNB7"/>
<dbReference type="EMBL" id="FZPH01000009">
    <property type="protein sequence ID" value="SNT55943.1"/>
    <property type="molecule type" value="Genomic_DNA"/>
</dbReference>
<protein>
    <submittedName>
        <fullName evidence="2">Uncharacterized protein</fullName>
    </submittedName>
</protein>
<organism evidence="2 3">
    <name type="scientific">Asanoa hainanensis</name>
    <dbReference type="NCBI Taxonomy" id="560556"/>
    <lineage>
        <taxon>Bacteria</taxon>
        <taxon>Bacillati</taxon>
        <taxon>Actinomycetota</taxon>
        <taxon>Actinomycetes</taxon>
        <taxon>Micromonosporales</taxon>
        <taxon>Micromonosporaceae</taxon>
        <taxon>Asanoa</taxon>
    </lineage>
</organism>
<reference evidence="2 3" key="1">
    <citation type="submission" date="2017-06" db="EMBL/GenBank/DDBJ databases">
        <authorList>
            <person name="Kim H.J."/>
            <person name="Triplett B.A."/>
        </authorList>
    </citation>
    <scope>NUCLEOTIDE SEQUENCE [LARGE SCALE GENOMIC DNA]</scope>
    <source>
        <strain evidence="2 3">CGMCC 4.5593</strain>
    </source>
</reference>
<accession>A0A239NNB7</accession>
<name>A0A239NNB7_9ACTN</name>
<dbReference type="RefSeq" id="WP_089252196.1">
    <property type="nucleotide sequence ID" value="NZ_FZPH01000009.1"/>
</dbReference>
<evidence type="ECO:0000313" key="2">
    <source>
        <dbReference type="EMBL" id="SNT55943.1"/>
    </source>
</evidence>
<keyword evidence="1" id="KW-0732">Signal</keyword>
<dbReference type="OrthoDB" id="3385684at2"/>
<evidence type="ECO:0000313" key="3">
    <source>
        <dbReference type="Proteomes" id="UP000198362"/>
    </source>
</evidence>
<keyword evidence="3" id="KW-1185">Reference proteome</keyword>
<proteinExistence type="predicted"/>
<sequence>MSVSLLLIPAALAAAAAISARAADQPGGSGGGLVCTVSTRMRDSALLSAALRETGAVVTTGTDLVDAVWQGVTARFTRDTEGIWAAHFAGDVDESRAVEIVRRLDEAYGRQVQAAVLDRLRTRAPAAGLRLESETLEEDASVRLVFAVEQRERA</sequence>
<evidence type="ECO:0000256" key="1">
    <source>
        <dbReference type="SAM" id="SignalP"/>
    </source>
</evidence>
<dbReference type="Proteomes" id="UP000198362">
    <property type="component" value="Unassembled WGS sequence"/>
</dbReference>
<feature type="signal peptide" evidence="1">
    <location>
        <begin position="1"/>
        <end position="22"/>
    </location>
</feature>
<feature type="chain" id="PRO_5012331131" evidence="1">
    <location>
        <begin position="23"/>
        <end position="154"/>
    </location>
</feature>
<gene>
    <name evidence="2" type="ORF">SAMN05421812_109295</name>
</gene>